<feature type="signal peptide" evidence="12">
    <location>
        <begin position="1"/>
        <end position="26"/>
    </location>
</feature>
<evidence type="ECO:0000259" key="13">
    <source>
        <dbReference type="Pfam" id="PF01095"/>
    </source>
</evidence>
<gene>
    <name evidence="15" type="ORF">AXG93_1154s1860</name>
    <name evidence="14" type="ORF">Mp_3g01170</name>
</gene>
<dbReference type="GO" id="GO:0030599">
    <property type="term" value="F:pectinesterase activity"/>
    <property type="evidence" value="ECO:0007669"/>
    <property type="project" value="UniProtKB-UniRule"/>
</dbReference>
<comment type="pathway">
    <text evidence="3 12">Glycan metabolism; pectin degradation; 2-dehydro-3-deoxy-D-gluconate from pectin: step 1/5.</text>
</comment>
<evidence type="ECO:0000313" key="16">
    <source>
        <dbReference type="Proteomes" id="UP000077202"/>
    </source>
</evidence>
<dbReference type="Pfam" id="PF01095">
    <property type="entry name" value="Pectinesterase"/>
    <property type="match status" value="1"/>
</dbReference>
<feature type="chain" id="PRO_5042304688" description="Pectinesterase" evidence="12">
    <location>
        <begin position="27"/>
        <end position="413"/>
    </location>
</feature>
<evidence type="ECO:0000313" key="14">
    <source>
        <dbReference type="EMBL" id="BBN04016.1"/>
    </source>
</evidence>
<dbReference type="GO" id="GO:0005576">
    <property type="term" value="C:extracellular region"/>
    <property type="evidence" value="ECO:0007669"/>
    <property type="project" value="UniProtKB-SubCell"/>
</dbReference>
<evidence type="ECO:0000256" key="11">
    <source>
        <dbReference type="PROSITE-ProRule" id="PRU10040"/>
    </source>
</evidence>
<dbReference type="GO" id="GO:0042545">
    <property type="term" value="P:cell wall modification"/>
    <property type="evidence" value="ECO:0007669"/>
    <property type="project" value="UniProtKB-UniRule"/>
</dbReference>
<dbReference type="PANTHER" id="PTHR31321">
    <property type="entry name" value="ACYL-COA THIOESTER HYDROLASE YBHC-RELATED"/>
    <property type="match status" value="1"/>
</dbReference>
<organism evidence="15 16">
    <name type="scientific">Marchantia polymorpha subsp. ruderalis</name>
    <dbReference type="NCBI Taxonomy" id="1480154"/>
    <lineage>
        <taxon>Eukaryota</taxon>
        <taxon>Viridiplantae</taxon>
        <taxon>Streptophyta</taxon>
        <taxon>Embryophyta</taxon>
        <taxon>Marchantiophyta</taxon>
        <taxon>Marchantiopsida</taxon>
        <taxon>Marchantiidae</taxon>
        <taxon>Marchantiales</taxon>
        <taxon>Marchantiaceae</taxon>
        <taxon>Marchantia</taxon>
    </lineage>
</organism>
<dbReference type="EMBL" id="AP019868">
    <property type="protein sequence ID" value="BBN04016.1"/>
    <property type="molecule type" value="Genomic_DNA"/>
</dbReference>
<protein>
    <recommendedName>
        <fullName evidence="5 12">Pectinesterase</fullName>
        <ecNumber evidence="5 12">3.1.1.11</ecNumber>
    </recommendedName>
</protein>
<evidence type="ECO:0000256" key="12">
    <source>
        <dbReference type="RuleBase" id="RU000589"/>
    </source>
</evidence>
<evidence type="ECO:0000256" key="6">
    <source>
        <dbReference type="ARBA" id="ARBA00022525"/>
    </source>
</evidence>
<dbReference type="Gene3D" id="2.160.20.10">
    <property type="entry name" value="Single-stranded right-handed beta-helix, Pectin lyase-like"/>
    <property type="match status" value="1"/>
</dbReference>
<evidence type="ECO:0000256" key="5">
    <source>
        <dbReference type="ARBA" id="ARBA00013229"/>
    </source>
</evidence>
<evidence type="ECO:0000256" key="7">
    <source>
        <dbReference type="ARBA" id="ARBA00022729"/>
    </source>
</evidence>
<evidence type="ECO:0000256" key="4">
    <source>
        <dbReference type="ARBA" id="ARBA00008891"/>
    </source>
</evidence>
<dbReference type="InterPro" id="IPR000070">
    <property type="entry name" value="Pectinesterase_cat"/>
</dbReference>
<reference evidence="15 16" key="1">
    <citation type="submission" date="2016-03" db="EMBL/GenBank/DDBJ databases">
        <title>Mechanisms controlling the formation of the plant cell surface in tip-growing cells are functionally conserved among land plants.</title>
        <authorList>
            <person name="Honkanen S."/>
            <person name="Jones V.A."/>
            <person name="Morieri G."/>
            <person name="Champion C."/>
            <person name="Hetherington A.J."/>
            <person name="Kelly S."/>
            <person name="Saint-Marcoux D."/>
            <person name="Proust H."/>
            <person name="Prescott H."/>
            <person name="Dolan L."/>
        </authorList>
    </citation>
    <scope>NUCLEOTIDE SEQUENCE [LARGE SCALE GENOMIC DNA]</scope>
    <source>
        <strain evidence="16">cv. Tak-1 and cv. Tak-2</strain>
        <tissue evidence="15">Whole gametophyte</tissue>
    </source>
</reference>
<dbReference type="GO" id="GO:0045490">
    <property type="term" value="P:pectin catabolic process"/>
    <property type="evidence" value="ECO:0007669"/>
    <property type="project" value="UniProtKB-UniRule"/>
</dbReference>
<proteinExistence type="inferred from homology"/>
<dbReference type="EMBL" id="AP019868">
    <property type="protein sequence ID" value="BBN04017.1"/>
    <property type="molecule type" value="Genomic_DNA"/>
</dbReference>
<evidence type="ECO:0000256" key="3">
    <source>
        <dbReference type="ARBA" id="ARBA00005184"/>
    </source>
</evidence>
<dbReference type="Proteomes" id="UP001162541">
    <property type="component" value="Chromosome 3"/>
</dbReference>
<keyword evidence="9 12" id="KW-0063">Aspartyl esterase</keyword>
<dbReference type="SUPFAM" id="SSF51126">
    <property type="entry name" value="Pectin lyase-like"/>
    <property type="match status" value="1"/>
</dbReference>
<name>A0A176WRJ2_MARPO</name>
<reference evidence="17" key="3">
    <citation type="journal article" date="2020" name="Curr. Biol.">
        <title>Chromatin organization in early land plants reveals an ancestral association between H3K27me3, transposons, and constitutive heterochromatin.</title>
        <authorList>
            <person name="Montgomery S.A."/>
            <person name="Tanizawa Y."/>
            <person name="Galik B."/>
            <person name="Wang N."/>
            <person name="Ito T."/>
            <person name="Mochizuki T."/>
            <person name="Akimcheva S."/>
            <person name="Bowman J.L."/>
            <person name="Cognat V."/>
            <person name="Marechal-Drouard L."/>
            <person name="Ekker H."/>
            <person name="Hong S.F."/>
            <person name="Kohchi T."/>
            <person name="Lin S.S."/>
            <person name="Liu L.D."/>
            <person name="Nakamura Y."/>
            <person name="Valeeva L.R."/>
            <person name="Shakirov E.V."/>
            <person name="Shippen D.E."/>
            <person name="Wei W.L."/>
            <person name="Yagura M."/>
            <person name="Yamaoka S."/>
            <person name="Yamato K.T."/>
            <person name="Liu C."/>
            <person name="Berger F."/>
        </authorList>
    </citation>
    <scope>NUCLEOTIDE SEQUENCE [LARGE SCALE GENOMIC DNA]</scope>
    <source>
        <strain evidence="17">Tak-1</strain>
    </source>
</reference>
<evidence type="ECO:0000313" key="17">
    <source>
        <dbReference type="Proteomes" id="UP001162541"/>
    </source>
</evidence>
<accession>A0A176WRJ2</accession>
<evidence type="ECO:0000313" key="15">
    <source>
        <dbReference type="EMBL" id="OAE35730.1"/>
    </source>
</evidence>
<dbReference type="UniPathway" id="UPA00545">
    <property type="reaction ID" value="UER00823"/>
</dbReference>
<dbReference type="FunFam" id="2.160.20.10:FF:000008">
    <property type="entry name" value="Pectinesterase"/>
    <property type="match status" value="1"/>
</dbReference>
<reference evidence="14" key="2">
    <citation type="journal article" date="2019" name="Curr. Biol.">
        <title>Chromatin organization in early land plants reveals an ancestral association between H3K27me3, transposons, and constitutive heterochromatin.</title>
        <authorList>
            <person name="Montgomery S.A."/>
            <person name="Tanizawa Y."/>
            <person name="Galik B."/>
            <person name="Wang N."/>
            <person name="Ito T."/>
            <person name="Mochizuki T."/>
            <person name="Akimcheva S."/>
            <person name="Bowman J."/>
            <person name="Cognat V."/>
            <person name="Drouard L."/>
            <person name="Ekker H."/>
            <person name="Houng S."/>
            <person name="Kohchi T."/>
            <person name="Lin S."/>
            <person name="Liu L.D."/>
            <person name="Nakamura Y."/>
            <person name="Valeeva L.R."/>
            <person name="Shakirov E.V."/>
            <person name="Shippen D.E."/>
            <person name="Wei W."/>
            <person name="Yagura M."/>
            <person name="Yamaoka S."/>
            <person name="Yamato K.T."/>
            <person name="Liu C."/>
            <person name="Berger F."/>
        </authorList>
    </citation>
    <scope>NUCLEOTIDE SEQUENCE [LARGE SCALE GENOMIC DNA]</scope>
    <source>
        <strain evidence="14">Tak-1</strain>
    </source>
</reference>
<evidence type="ECO:0000256" key="1">
    <source>
        <dbReference type="ARBA" id="ARBA00004196"/>
    </source>
</evidence>
<evidence type="ECO:0000256" key="9">
    <source>
        <dbReference type="ARBA" id="ARBA00023085"/>
    </source>
</evidence>
<dbReference type="InterPro" id="IPR012334">
    <property type="entry name" value="Pectin_lyas_fold"/>
</dbReference>
<dbReference type="InterPro" id="IPR033131">
    <property type="entry name" value="Pectinesterase_Asp_AS"/>
</dbReference>
<keyword evidence="7 12" id="KW-0732">Signal</keyword>
<sequence>MAGSSGTRRLCIAALLLVCAVVAVSALSAEEEYDEWLHYISKTSDPVSDETVNSLNAKILNKQSITSDISSSLSGYDAWLAKQKVLAASKPDVQPAEQRRHGGNSKTEEVIYVAKDGSGDFYTIAGALASIPVYNSARKTLFIKEGVYEEKIVIPSSQKYITFIGEGADKTVITGHATAGDEYGDALLKTYRSATVGVNSDHFIAKNIRFENTSPPPEPGAIGKQAVAFRISGDKAAFYNVAFLGAQDTLYAHQGRHYFQNAYIQGSIDFVFGNGKSYFKDSHLHSIADSFGSLTAQKRNESDMNTGFSFVNCKIDGTGIIYLGRAWGNYSRVVYSWSYLNDMIIPEGWQDWGIPARQGMVYYGQYECSGPGADTSKRVPWAKSLSYEDAKPFLTDSFVNGHTWITPEDEIHP</sequence>
<dbReference type="SMR" id="A0A176WRJ2"/>
<evidence type="ECO:0000256" key="8">
    <source>
        <dbReference type="ARBA" id="ARBA00022801"/>
    </source>
</evidence>
<dbReference type="AlphaFoldDB" id="A0A176WRJ2"/>
<dbReference type="EC" id="3.1.1.11" evidence="5 12"/>
<dbReference type="Proteomes" id="UP000077202">
    <property type="component" value="Unassembled WGS sequence"/>
</dbReference>
<dbReference type="InterPro" id="IPR011050">
    <property type="entry name" value="Pectin_lyase_fold/virulence"/>
</dbReference>
<dbReference type="PROSITE" id="PS00503">
    <property type="entry name" value="PECTINESTERASE_2"/>
    <property type="match status" value="1"/>
</dbReference>
<dbReference type="PANTHER" id="PTHR31321:SF136">
    <property type="entry name" value="PECTINESTERASE"/>
    <property type="match status" value="1"/>
</dbReference>
<dbReference type="EMBL" id="LVLJ01000095">
    <property type="protein sequence ID" value="OAE35730.1"/>
    <property type="molecule type" value="Genomic_DNA"/>
</dbReference>
<feature type="domain" description="Pectinesterase catalytic" evidence="13">
    <location>
        <begin position="111"/>
        <end position="401"/>
    </location>
</feature>
<keyword evidence="8 12" id="KW-0378">Hydrolase</keyword>
<evidence type="ECO:0000256" key="10">
    <source>
        <dbReference type="ARBA" id="ARBA00047928"/>
    </source>
</evidence>
<comment type="similarity">
    <text evidence="4">Belongs to the pectinesterase family.</text>
</comment>
<comment type="subcellular location">
    <subcellularLocation>
        <location evidence="1">Cell envelope</location>
    </subcellularLocation>
    <subcellularLocation>
        <location evidence="2">Secreted</location>
    </subcellularLocation>
</comment>
<keyword evidence="6" id="KW-0964">Secreted</keyword>
<comment type="catalytic activity">
    <reaction evidence="10 12">
        <text>[(1-&gt;4)-alpha-D-galacturonosyl methyl ester](n) + n H2O = [(1-&gt;4)-alpha-D-galacturonosyl](n) + n methanol + n H(+)</text>
        <dbReference type="Rhea" id="RHEA:22380"/>
        <dbReference type="Rhea" id="RHEA-COMP:14570"/>
        <dbReference type="Rhea" id="RHEA-COMP:14573"/>
        <dbReference type="ChEBI" id="CHEBI:15377"/>
        <dbReference type="ChEBI" id="CHEBI:15378"/>
        <dbReference type="ChEBI" id="CHEBI:17790"/>
        <dbReference type="ChEBI" id="CHEBI:140522"/>
        <dbReference type="ChEBI" id="CHEBI:140523"/>
        <dbReference type="EC" id="3.1.1.11"/>
    </reaction>
</comment>
<feature type="active site" evidence="11">
    <location>
        <position position="269"/>
    </location>
</feature>
<evidence type="ECO:0000256" key="2">
    <source>
        <dbReference type="ARBA" id="ARBA00004613"/>
    </source>
</evidence>
<keyword evidence="16" id="KW-1185">Reference proteome</keyword>